<dbReference type="RefSeq" id="WP_210788050.1">
    <property type="nucleotide sequence ID" value="NZ_JAGPXB010000001.1"/>
</dbReference>
<organism evidence="1 2">
    <name type="scientific">Flavobacterium erciyesense</name>
    <dbReference type="NCBI Taxonomy" id="2825842"/>
    <lineage>
        <taxon>Bacteria</taxon>
        <taxon>Pseudomonadati</taxon>
        <taxon>Bacteroidota</taxon>
        <taxon>Flavobacteriia</taxon>
        <taxon>Flavobacteriales</taxon>
        <taxon>Flavobacteriaceae</taxon>
        <taxon>Flavobacterium</taxon>
    </lineage>
</organism>
<reference evidence="1 2" key="1">
    <citation type="submission" date="2021-04" db="EMBL/GenBank/DDBJ databases">
        <title>Description of novel Flavobacterium sp. F-328.</title>
        <authorList>
            <person name="Saticioglu I.B."/>
        </authorList>
    </citation>
    <scope>NUCLEOTIDE SEQUENCE [LARGE SCALE GENOMIC DNA]</scope>
    <source>
        <strain evidence="1 2">F-328</strain>
    </source>
</reference>
<proteinExistence type="predicted"/>
<accession>A0ABS5D0F8</accession>
<evidence type="ECO:0000313" key="1">
    <source>
        <dbReference type="EMBL" id="MBQ0907504.1"/>
    </source>
</evidence>
<protein>
    <submittedName>
        <fullName evidence="1">Uncharacterized protein</fullName>
    </submittedName>
</protein>
<evidence type="ECO:0000313" key="2">
    <source>
        <dbReference type="Proteomes" id="UP000679008"/>
    </source>
</evidence>
<gene>
    <name evidence="1" type="ORF">KBJ98_02180</name>
</gene>
<sequence>MRTRNNQPLDNKVFNIASTLFGFGTTEATKQIKLDVAVEKVVNQAPIKAIYPAIIDEAFSQTMDNYRQYIAHKNFRADAENELIADHNRMVRQYRKKDKNGSYINNLTDIQQEYSRLFLENKSYKVLNPTEYNEKVDEFCKTYGMLIQKRKLITVKYPTELIFQNLLCLYNQQLMVKNKRYMMHGILDKTPLEAFKVNSWKATKIKRNGVISLPVCKKTILNHRLRLEEFGVFTEYHFAGSNRAVELHINPTILVLKDLQTGKIVNAENQHVTSEDGKIVPNDNESTRTFINENQIKEVENSTTILKGLPSVGSFIFFTRTPVGNEGNPAEGAAAESVKVSPKSENIPNSLSDKLQQLIVHPQELAVDLAEGKFNTYKPIRLEYLEREAYSGTLLNEEYRELCIQDIFKMSAKIWKGRTPYAGSWKKAINQYYLSKFMAFTGNSFNKSNVFSEMKAMRWRLHWAMAWYRKNNTVNPLFPSDYFDFTRKSSKEVGFEYTKQKYSEHLKYKEKSEVLRQKQEAAAKKRAATINYSKKFEKVVNNFFKDKLTLTELYNYVEKNLPEDFTQKLHEKIEQKALKASEKYDFVRYDLSDF</sequence>
<comment type="caution">
    <text evidence="1">The sequence shown here is derived from an EMBL/GenBank/DDBJ whole genome shotgun (WGS) entry which is preliminary data.</text>
</comment>
<keyword evidence="2" id="KW-1185">Reference proteome</keyword>
<dbReference type="Proteomes" id="UP000679008">
    <property type="component" value="Unassembled WGS sequence"/>
</dbReference>
<name>A0ABS5D0F8_9FLAO</name>
<dbReference type="EMBL" id="JAGPXB010000001">
    <property type="protein sequence ID" value="MBQ0907504.1"/>
    <property type="molecule type" value="Genomic_DNA"/>
</dbReference>